<feature type="chain" id="PRO_5017025575" description="Cytochrome P450 monooxygenase" evidence="8">
    <location>
        <begin position="22"/>
        <end position="577"/>
    </location>
</feature>
<comment type="similarity">
    <text evidence="2 7">Belongs to the cytochrome P450 family.</text>
</comment>
<keyword evidence="3 6" id="KW-0349">Heme</keyword>
<evidence type="ECO:0000256" key="4">
    <source>
        <dbReference type="ARBA" id="ARBA00022723"/>
    </source>
</evidence>
<evidence type="ECO:0000256" key="6">
    <source>
        <dbReference type="PIRSR" id="PIRSR602401-1"/>
    </source>
</evidence>
<dbReference type="AlphaFoldDB" id="A0A366S771"/>
<dbReference type="Pfam" id="PF00067">
    <property type="entry name" value="p450"/>
    <property type="match status" value="2"/>
</dbReference>
<dbReference type="InterPro" id="IPR017972">
    <property type="entry name" value="Cyt_P450_CS"/>
</dbReference>
<evidence type="ECO:0008006" key="11">
    <source>
        <dbReference type="Google" id="ProtNLM"/>
    </source>
</evidence>
<evidence type="ECO:0000256" key="5">
    <source>
        <dbReference type="ARBA" id="ARBA00023004"/>
    </source>
</evidence>
<keyword evidence="4 6" id="KW-0479">Metal-binding</keyword>
<organism evidence="9 10">
    <name type="scientific">Fusarium coffeatum</name>
    <dbReference type="NCBI Taxonomy" id="231269"/>
    <lineage>
        <taxon>Eukaryota</taxon>
        <taxon>Fungi</taxon>
        <taxon>Dikarya</taxon>
        <taxon>Ascomycota</taxon>
        <taxon>Pezizomycotina</taxon>
        <taxon>Sordariomycetes</taxon>
        <taxon>Hypocreomycetidae</taxon>
        <taxon>Hypocreales</taxon>
        <taxon>Nectriaceae</taxon>
        <taxon>Fusarium</taxon>
        <taxon>Fusarium incarnatum-equiseti species complex</taxon>
    </lineage>
</organism>
<protein>
    <recommendedName>
        <fullName evidence="11">Cytochrome P450 monooxygenase</fullName>
    </recommendedName>
</protein>
<dbReference type="GO" id="GO:0005506">
    <property type="term" value="F:iron ion binding"/>
    <property type="evidence" value="ECO:0007669"/>
    <property type="project" value="InterPro"/>
</dbReference>
<dbReference type="PANTHER" id="PTHR24305:SF232">
    <property type="entry name" value="P450, PUTATIVE (EUROFUNG)-RELATED"/>
    <property type="match status" value="1"/>
</dbReference>
<dbReference type="GO" id="GO:0016705">
    <property type="term" value="F:oxidoreductase activity, acting on paired donors, with incorporation or reduction of molecular oxygen"/>
    <property type="evidence" value="ECO:0007669"/>
    <property type="project" value="InterPro"/>
</dbReference>
<dbReference type="InterPro" id="IPR050121">
    <property type="entry name" value="Cytochrome_P450_monoxygenase"/>
</dbReference>
<keyword evidence="5 6" id="KW-0408">Iron</keyword>
<dbReference type="PANTHER" id="PTHR24305">
    <property type="entry name" value="CYTOCHROME P450"/>
    <property type="match status" value="1"/>
</dbReference>
<proteinExistence type="inferred from homology"/>
<dbReference type="InterPro" id="IPR036396">
    <property type="entry name" value="Cyt_P450_sf"/>
</dbReference>
<keyword evidence="10" id="KW-1185">Reference proteome</keyword>
<dbReference type="PROSITE" id="PS00086">
    <property type="entry name" value="CYTOCHROME_P450"/>
    <property type="match status" value="1"/>
</dbReference>
<dbReference type="PRINTS" id="PR00463">
    <property type="entry name" value="EP450I"/>
</dbReference>
<dbReference type="Proteomes" id="UP000253153">
    <property type="component" value="Unassembled WGS sequence"/>
</dbReference>
<keyword evidence="7" id="KW-0560">Oxidoreductase</keyword>
<dbReference type="GO" id="GO:0004497">
    <property type="term" value="F:monooxygenase activity"/>
    <property type="evidence" value="ECO:0007669"/>
    <property type="project" value="UniProtKB-KW"/>
</dbReference>
<feature type="signal peptide" evidence="8">
    <location>
        <begin position="1"/>
        <end position="21"/>
    </location>
</feature>
<dbReference type="RefSeq" id="XP_031019086.1">
    <property type="nucleotide sequence ID" value="XM_031156840.1"/>
</dbReference>
<reference evidence="9 10" key="1">
    <citation type="submission" date="2018-06" db="EMBL/GenBank/DDBJ databases">
        <title>Fusarium incarnatum-equiseti species complex species 28.</title>
        <authorList>
            <person name="Gardiner D.M."/>
        </authorList>
    </citation>
    <scope>NUCLEOTIDE SEQUENCE [LARGE SCALE GENOMIC DNA]</scope>
    <source>
        <strain evidence="9 10">FIESC_28</strain>
    </source>
</reference>
<keyword evidence="8" id="KW-0732">Signal</keyword>
<dbReference type="PRINTS" id="PR00385">
    <property type="entry name" value="P450"/>
</dbReference>
<keyword evidence="7" id="KW-0503">Monooxygenase</keyword>
<dbReference type="GeneID" id="41992136"/>
<accession>A0A366S771</accession>
<evidence type="ECO:0000256" key="1">
    <source>
        <dbReference type="ARBA" id="ARBA00001971"/>
    </source>
</evidence>
<dbReference type="GO" id="GO:0020037">
    <property type="term" value="F:heme binding"/>
    <property type="evidence" value="ECO:0007669"/>
    <property type="project" value="InterPro"/>
</dbReference>
<dbReference type="InterPro" id="IPR002401">
    <property type="entry name" value="Cyt_P450_E_grp-I"/>
</dbReference>
<comment type="cofactor">
    <cofactor evidence="1 6">
        <name>heme</name>
        <dbReference type="ChEBI" id="CHEBI:30413"/>
    </cofactor>
</comment>
<sequence length="577" mass="65103">MLITLALTLIALYLLYKWAHPKPISKIPYNAAALNSLFGDLPAMVRDTKAHDQTHMDWIVQQMRNLDSPIIQLFLSPLQRPTVILADFRETQDIMLRRKEFDRSTNIRGLLEDVIPDHHIYQQTNSVFRTHRKLVQDVMLPSFIREVAGPAFHGNIMRLIQLWEVKSSIANGSPFCATLDIQGAVLDAVYSFAFGENYKSSTTLPNIALLESWRKQGNRKLTGNDGPFIFPEVVFDELINATIDLAKAPQGLQGSPIAKWMAKIKMNLSHFRKVRKIRDEFLIRSLQSSVSKIESDEKFEVTSAVEQMVLRETALAESEGRSPNYYSSMMQGELFGLILGGFDTTSTTTLWGLKFLTDNPSVQQRLREILQSSFAEAKVENRCPSFRELAAARIPYLEAVIEEILRCAGATPALQRVSTVDTQILGYHIPKGTDVLFLTHGPSVWRPGFAVDESKRSQTCQTAGEKKDQSWEAINIALFKPERWLVTKTLSAEDMEEFEEFDGTAGPTLAFGLGTRGCFGRRLGYQQLKTSIAMLVWNFELLPCPSQLSSYRTVEGLTSMPEHSYIRLAKVDLETPE</sequence>
<comment type="caution">
    <text evidence="9">The sequence shown here is derived from an EMBL/GenBank/DDBJ whole genome shotgun (WGS) entry which is preliminary data.</text>
</comment>
<evidence type="ECO:0000256" key="2">
    <source>
        <dbReference type="ARBA" id="ARBA00010617"/>
    </source>
</evidence>
<evidence type="ECO:0000256" key="3">
    <source>
        <dbReference type="ARBA" id="ARBA00022617"/>
    </source>
</evidence>
<dbReference type="OrthoDB" id="1470350at2759"/>
<feature type="binding site" description="axial binding residue" evidence="6">
    <location>
        <position position="518"/>
    </location>
    <ligand>
        <name>heme</name>
        <dbReference type="ChEBI" id="CHEBI:30413"/>
    </ligand>
    <ligandPart>
        <name>Fe</name>
        <dbReference type="ChEBI" id="CHEBI:18248"/>
    </ligandPart>
</feature>
<name>A0A366S771_9HYPO</name>
<dbReference type="SUPFAM" id="SSF48264">
    <property type="entry name" value="Cytochrome P450"/>
    <property type="match status" value="1"/>
</dbReference>
<evidence type="ECO:0000313" key="9">
    <source>
        <dbReference type="EMBL" id="RBR24495.1"/>
    </source>
</evidence>
<evidence type="ECO:0000256" key="8">
    <source>
        <dbReference type="SAM" id="SignalP"/>
    </source>
</evidence>
<dbReference type="EMBL" id="QKXC01000056">
    <property type="protein sequence ID" value="RBR24495.1"/>
    <property type="molecule type" value="Genomic_DNA"/>
</dbReference>
<dbReference type="Gene3D" id="1.10.630.10">
    <property type="entry name" value="Cytochrome P450"/>
    <property type="match status" value="1"/>
</dbReference>
<gene>
    <name evidence="9" type="ORF">FIESC28_02691</name>
</gene>
<evidence type="ECO:0000313" key="10">
    <source>
        <dbReference type="Proteomes" id="UP000253153"/>
    </source>
</evidence>
<dbReference type="InterPro" id="IPR001128">
    <property type="entry name" value="Cyt_P450"/>
</dbReference>
<evidence type="ECO:0000256" key="7">
    <source>
        <dbReference type="RuleBase" id="RU000461"/>
    </source>
</evidence>